<feature type="compositionally biased region" description="Basic and acidic residues" evidence="23">
    <location>
        <begin position="502"/>
        <end position="515"/>
    </location>
</feature>
<dbReference type="GO" id="GO:0004252">
    <property type="term" value="F:serine-type endopeptidase activity"/>
    <property type="evidence" value="ECO:0007669"/>
    <property type="project" value="UniProtKB-UniRule"/>
</dbReference>
<feature type="active site" description="Charge relay system" evidence="22">
    <location>
        <position position="960"/>
    </location>
</feature>
<dbReference type="Pfam" id="PF18513">
    <property type="entry name" value="Pro_sub2"/>
    <property type="match status" value="1"/>
</dbReference>
<keyword evidence="13" id="KW-0325">Glycoprotein</keyword>
<feature type="compositionally biased region" description="Low complexity" evidence="23">
    <location>
        <begin position="517"/>
        <end position="530"/>
    </location>
</feature>
<keyword evidence="4 22" id="KW-0645">Protease</keyword>
<keyword evidence="8" id="KW-0068">Autocatalytic cleavage</keyword>
<dbReference type="InterPro" id="IPR000209">
    <property type="entry name" value="Peptidase_S8/S53_dom"/>
</dbReference>
<reference evidence="29 33" key="3">
    <citation type="submission" date="2018-05" db="EMBL/GenBank/DDBJ databases">
        <title>Genome assembly of Plasmodium falciparum NF54 DiCre.</title>
        <authorList>
            <person name="Baumgarten S."/>
            <person name="Treeck M."/>
            <person name="Scherf A."/>
        </authorList>
    </citation>
    <scope>NUCLEOTIDE SEQUENCE [LARGE SCALE GENOMIC DNA]</scope>
    <source>
        <strain evidence="29">NF54</strain>
    </source>
</reference>
<feature type="region of interest" description="Disordered" evidence="23">
    <location>
        <begin position="415"/>
        <end position="474"/>
    </location>
</feature>
<dbReference type="FunFam" id="3.40.50.200:FF:000024">
    <property type="entry name" value="Subtilisin-like protease 2"/>
    <property type="match status" value="1"/>
</dbReference>
<keyword evidence="14" id="KW-0968">Cytoplasmic vesicle</keyword>
<dbReference type="OMA" id="EYSTWNL"/>
<dbReference type="InterPro" id="IPR040935">
    <property type="entry name" value="Pro_sub2"/>
</dbReference>
<evidence type="ECO:0000256" key="16">
    <source>
        <dbReference type="ARBA" id="ARBA00023619"/>
    </source>
</evidence>
<dbReference type="MEROPS" id="S08.013"/>
<accession>W7K4R7</accession>
<evidence type="ECO:0000256" key="25">
    <source>
        <dbReference type="SAM" id="SignalP"/>
    </source>
</evidence>
<comment type="function">
    <text evidence="17">Serine protease which plays an essential role in the shedding of AMA1, MSP1 and MSP7 from the surface of the invading merozoite; this step is essential for productive invasion and the release of the adhesion between the erythrocyte and the merozoite. May cleave TRAMP/PTTRAMP, thereby shedding TRAMP from the merozoite surface during erythrocyte invasion.</text>
</comment>
<dbReference type="GO" id="GO:0005886">
    <property type="term" value="C:plasma membrane"/>
    <property type="evidence" value="ECO:0007669"/>
    <property type="project" value="UniProtKB-SubCell"/>
</dbReference>
<feature type="domain" description="Peptidase S8/S53" evidence="26">
    <location>
        <begin position="746"/>
        <end position="997"/>
    </location>
</feature>
<keyword evidence="10 24" id="KW-1133">Transmembrane helix</keyword>
<evidence type="ECO:0000256" key="8">
    <source>
        <dbReference type="ARBA" id="ARBA00022813"/>
    </source>
</evidence>
<dbReference type="Proteomes" id="UP000754359">
    <property type="component" value="Unassembled WGS sequence"/>
</dbReference>
<evidence type="ECO:0000313" key="29">
    <source>
        <dbReference type="EMBL" id="KAF4331266.1"/>
    </source>
</evidence>
<organism evidence="28 31">
    <name type="scientific">Plasmodium falciparum (isolate NF54)</name>
    <dbReference type="NCBI Taxonomy" id="5843"/>
    <lineage>
        <taxon>Eukaryota</taxon>
        <taxon>Sar</taxon>
        <taxon>Alveolata</taxon>
        <taxon>Apicomplexa</taxon>
        <taxon>Aconoidasida</taxon>
        <taxon>Haemosporida</taxon>
        <taxon>Plasmodiidae</taxon>
        <taxon>Plasmodium</taxon>
        <taxon>Plasmodium (Laverania)</taxon>
    </lineage>
</organism>
<dbReference type="Gene3D" id="3.40.50.200">
    <property type="entry name" value="Peptidase S8/S53 domain"/>
    <property type="match status" value="1"/>
</dbReference>
<evidence type="ECO:0000256" key="14">
    <source>
        <dbReference type="ARBA" id="ARBA00023329"/>
    </source>
</evidence>
<evidence type="ECO:0000256" key="19">
    <source>
        <dbReference type="ARBA" id="ARBA00073003"/>
    </source>
</evidence>
<keyword evidence="11 24" id="KW-0472">Membrane</keyword>
<dbReference type="PRINTS" id="PR00723">
    <property type="entry name" value="SUBTILISIN"/>
</dbReference>
<evidence type="ECO:0000256" key="3">
    <source>
        <dbReference type="ARBA" id="ARBA00022475"/>
    </source>
</evidence>
<evidence type="ECO:0000256" key="21">
    <source>
        <dbReference type="ARBA" id="ARBA00081501"/>
    </source>
</evidence>
<dbReference type="InterPro" id="IPR022398">
    <property type="entry name" value="Peptidase_S8_His-AS"/>
</dbReference>
<dbReference type="Gene3D" id="3.30.70.2370">
    <property type="match status" value="1"/>
</dbReference>
<evidence type="ECO:0000256" key="13">
    <source>
        <dbReference type="ARBA" id="ARBA00023180"/>
    </source>
</evidence>
<evidence type="ECO:0000256" key="20">
    <source>
        <dbReference type="ARBA" id="ARBA00079188"/>
    </source>
</evidence>
<dbReference type="PANTHER" id="PTHR43399:SF4">
    <property type="entry name" value="CELL WALL-ASSOCIATED PROTEASE"/>
    <property type="match status" value="1"/>
</dbReference>
<keyword evidence="6 25" id="KW-0732">Signal</keyword>
<dbReference type="InterPro" id="IPR015500">
    <property type="entry name" value="Peptidase_S8_subtilisin-rel"/>
</dbReference>
<dbReference type="GO" id="GO:0031410">
    <property type="term" value="C:cytoplasmic vesicle"/>
    <property type="evidence" value="ECO:0007669"/>
    <property type="project" value="UniProtKB-KW"/>
</dbReference>
<dbReference type="SUPFAM" id="SSF52743">
    <property type="entry name" value="Subtilisin-like"/>
    <property type="match status" value="1"/>
</dbReference>
<evidence type="ECO:0000256" key="2">
    <source>
        <dbReference type="ARBA" id="ARBA00011073"/>
    </source>
</evidence>
<comment type="similarity">
    <text evidence="2 22">Belongs to the peptidase S8 family.</text>
</comment>
<dbReference type="PANTHER" id="PTHR43399">
    <property type="entry name" value="SUBTILISIN-RELATED"/>
    <property type="match status" value="1"/>
</dbReference>
<keyword evidence="7 22" id="KW-0378">Hydrolase</keyword>
<evidence type="ECO:0000256" key="24">
    <source>
        <dbReference type="SAM" id="Phobius"/>
    </source>
</evidence>
<sequence length="1341" mass="154800">MLNIIYVVSLILIKFIFYKECNNNNNYYLSNIELYNYKLRKRNRILNNNINDRKSFLSDLEQNYKPLFDIYELSANFEKRRKELEKKTKGEENEIEKKKENDLEKKKENEIEKKKENDLEKEYNDVINLLELSLSSEYKELNADVSNNDNSGHEENNKHKLNKKNSSNYKNDKSLDELIKGAILKLKQNPNIKNKNMLDYDKIFKIIKEKLINKNLASNKIKGGDNEKLKEEKKQSDISTNVEVKKDIINDQLNKGIPTKKENKDDMINKESNKEDITNEGKSNSLNNLNTLNNDGNIITKVYDHYTIVTNSNDILNDISIDASDISKNSIGGINIPFNENDNSSFTHQRYIVLSNNGEKKYKIVLMTKNPKFMDMDGIYDEEEKKESLIELNQKVNKEENTNLYDGTGTLYYGKKSKKEKENTQQKGGNNPNVDINILNNNNNNNNNNNSNNNSNSMNDEEINYNNNNNNKESPSMFRRFINFLSFSGNENETEDTLIYHNKNDNSYKNKKEGTGKNNDNNDPNNNNNKKILLNVDKLVDQYLLNLKNNHTSKQELILVLKGELDLHSKNMKNVINNAKKNLEKYFKEHFKEFDKISYDISTPINFLCIFIPTLFDMNNMDLLKQALLILHNDLHEYVENWSFSSTYHTYEADYIKEQDSVYDRSPKKKYIKASKKLYNNKYSFLNKFLNIEPLILFAKKLNSKRSNIEKEILNFLPKELRDYSTWNLSIIRVFNAWFLAGYGNKNVKVCVVDSGADINHVDLNGNLYIPEYNEKYEMTQDFYNFMVKNPTDASGHGTHVTGIIGGVANDLGVVGVAPNITLISLRFIDGKKYGGSFHAIKALNVCILNKAPIINASWGSSHFDVNLHLAVERLKYTLNGKGSVLIAASGNKSNDNDISPLYPATFTFPHVYSVASISRNFEISPFSNYGHKSVHILAPGHHIYSTIPNNSYKIFTGTSMAAPHVCGVSALVYSVCYNQGFIPQAEEVLDILTRTSIKIISTKKRTINDSLVNAEGAVLTTLLGGLWMQMDCYFVKFNLEKGKKKHIPVVFSAYKKGVYETDIVIAIIPIDGKSKIYGEIHIPIKIVTDVNIPNFQESPRRGKNYTIDSNEAQHDEVLSYICENALYNLYEYDSHYLLASVILFFLALLSIFVGMIYMKSRKHSDKKCSKNLIKSNYIPEMDDGMEETQQLQQERRQYFRELFGENLEKNYDQHFVQDFGQDFRQDFKLGSTPDLKQYSDIDLQNKIQQPERKTVKIIINNFEDRKKETKRRLLKGLNYDGENAKKHDFTNESISNSRKNFKFSNNTEMKKNTIKSEDVKIASDDNVNKAMNQLDDMFMK</sequence>
<feature type="region of interest" description="Disordered" evidence="23">
    <location>
        <begin position="143"/>
        <end position="171"/>
    </location>
</feature>
<evidence type="ECO:0000256" key="22">
    <source>
        <dbReference type="PROSITE-ProRule" id="PRU01240"/>
    </source>
</evidence>
<dbReference type="EC" id="3.4.21.62" evidence="16"/>
<evidence type="ECO:0000313" key="31">
    <source>
        <dbReference type="Proteomes" id="UP000030673"/>
    </source>
</evidence>
<comment type="subcellular location">
    <subcellularLocation>
        <location evidence="1">Cell membrane</location>
        <topology evidence="1">Single-pass type I membrane protein</topology>
    </subcellularLocation>
    <subcellularLocation>
        <location evidence="18">Cytoplasmic vesicle</location>
        <location evidence="18">Secretory vesicle</location>
        <location evidence="18">Microneme membrane</location>
        <topology evidence="18">Single-pass type I membrane protein</topology>
    </subcellularLocation>
</comment>
<dbReference type="SMR" id="W7K4R7"/>
<name>W7K4R7_PLAFO</name>
<dbReference type="EMBL" id="KE123837">
    <property type="protein sequence ID" value="EWC87800.1"/>
    <property type="molecule type" value="Genomic_DNA"/>
</dbReference>
<feature type="region of interest" description="Disordered" evidence="23">
    <location>
        <begin position="499"/>
        <end position="530"/>
    </location>
</feature>
<feature type="active site" description="Charge relay system" evidence="22">
    <location>
        <position position="797"/>
    </location>
</feature>
<evidence type="ECO:0000256" key="7">
    <source>
        <dbReference type="ARBA" id="ARBA00022801"/>
    </source>
</evidence>
<dbReference type="EMBL" id="NYMT01000002">
    <property type="protein sequence ID" value="PKC49205.1"/>
    <property type="molecule type" value="Genomic_DNA"/>
</dbReference>
<reference evidence="28 31" key="1">
    <citation type="submission" date="2013-02" db="EMBL/GenBank/DDBJ databases">
        <title>The Genome Sequence of Plasmodium falciparum NF54.</title>
        <authorList>
            <consortium name="The Broad Institute Genome Sequencing Platform"/>
            <consortium name="The Broad Institute Genome Sequencing Center for Infectious Disease"/>
            <person name="Neafsey D."/>
            <person name="Cheeseman I."/>
            <person name="Volkman S."/>
            <person name="Adams J."/>
            <person name="Walker B."/>
            <person name="Young S.K."/>
            <person name="Zeng Q."/>
            <person name="Gargeya S."/>
            <person name="Fitzgerald M."/>
            <person name="Haas B."/>
            <person name="Abouelleil A."/>
            <person name="Alvarado L."/>
            <person name="Arachchi H.M."/>
            <person name="Berlin A.M."/>
            <person name="Chapman S.B."/>
            <person name="Dewar J."/>
            <person name="Goldberg J."/>
            <person name="Griggs A."/>
            <person name="Gujja S."/>
            <person name="Hansen M."/>
            <person name="Howarth C."/>
            <person name="Imamovic A."/>
            <person name="Larimer J."/>
            <person name="McCowan C."/>
            <person name="Murphy C."/>
            <person name="Neiman D."/>
            <person name="Pearson M."/>
            <person name="Priest M."/>
            <person name="Roberts A."/>
            <person name="Saif S."/>
            <person name="Shea T."/>
            <person name="Sisk P."/>
            <person name="Sykes S."/>
            <person name="Wortman J."/>
            <person name="Nusbaum C."/>
            <person name="Birren B."/>
        </authorList>
    </citation>
    <scope>NUCLEOTIDE SEQUENCE [LARGE SCALE GENOMIC DNA]</scope>
    <source>
        <strain evidence="28 31">NF54</strain>
    </source>
</reference>
<dbReference type="Proteomes" id="UP000232684">
    <property type="component" value="Unassembled WGS sequence"/>
</dbReference>
<evidence type="ECO:0000256" key="18">
    <source>
        <dbReference type="ARBA" id="ARBA00060443"/>
    </source>
</evidence>
<evidence type="ECO:0000259" key="27">
    <source>
        <dbReference type="Pfam" id="PF18513"/>
    </source>
</evidence>
<evidence type="ECO:0000256" key="6">
    <source>
        <dbReference type="ARBA" id="ARBA00022729"/>
    </source>
</evidence>
<gene>
    <name evidence="30" type="ORF">CK202_1172</name>
    <name evidence="29" type="ORF">CYL21_0779</name>
    <name evidence="28" type="ORF">PFNF54_03399</name>
</gene>
<evidence type="ECO:0000256" key="5">
    <source>
        <dbReference type="ARBA" id="ARBA00022692"/>
    </source>
</evidence>
<evidence type="ECO:0000256" key="23">
    <source>
        <dbReference type="SAM" id="MobiDB-lite"/>
    </source>
</evidence>
<dbReference type="InterPro" id="IPR036852">
    <property type="entry name" value="Peptidase_S8/S53_dom_sf"/>
</dbReference>
<feature type="signal peptide" evidence="25">
    <location>
        <begin position="1"/>
        <end position="18"/>
    </location>
</feature>
<evidence type="ECO:0000256" key="1">
    <source>
        <dbReference type="ARBA" id="ARBA00004251"/>
    </source>
</evidence>
<dbReference type="EMBL" id="QFXU01000005">
    <property type="protein sequence ID" value="KAF4331266.1"/>
    <property type="molecule type" value="Genomic_DNA"/>
</dbReference>
<dbReference type="Pfam" id="PF00082">
    <property type="entry name" value="Peptidase_S8"/>
    <property type="match status" value="1"/>
</dbReference>
<evidence type="ECO:0000259" key="26">
    <source>
        <dbReference type="Pfam" id="PF00082"/>
    </source>
</evidence>
<feature type="active site" description="Charge relay system" evidence="22">
    <location>
        <position position="754"/>
    </location>
</feature>
<keyword evidence="5 24" id="KW-0812">Transmembrane</keyword>
<dbReference type="PROSITE" id="PS51892">
    <property type="entry name" value="SUBTILASE"/>
    <property type="match status" value="1"/>
</dbReference>
<evidence type="ECO:0000256" key="4">
    <source>
        <dbReference type="ARBA" id="ARBA00022670"/>
    </source>
</evidence>
<feature type="compositionally biased region" description="Low complexity" evidence="23">
    <location>
        <begin position="430"/>
        <end position="474"/>
    </location>
</feature>
<evidence type="ECO:0000313" key="33">
    <source>
        <dbReference type="Proteomes" id="UP000754359"/>
    </source>
</evidence>
<dbReference type="Proteomes" id="UP000030673">
    <property type="component" value="Unassembled WGS sequence"/>
</dbReference>
<evidence type="ECO:0000256" key="12">
    <source>
        <dbReference type="ARBA" id="ARBA00023145"/>
    </source>
</evidence>
<evidence type="ECO:0000256" key="9">
    <source>
        <dbReference type="ARBA" id="ARBA00022825"/>
    </source>
</evidence>
<reference evidence="30 32" key="2">
    <citation type="submission" date="2017-11" db="EMBL/GenBank/DDBJ databases">
        <title>Plasmodium falciparum NF54 genome assembly.</title>
        <authorList>
            <person name="Bryant J.M."/>
            <person name="Baumgarten S."/>
            <person name="Scheidig-Benatar C."/>
            <person name="Scherf A."/>
        </authorList>
    </citation>
    <scope>NUCLEOTIDE SEQUENCE [LARGE SCALE GENOMIC DNA]</scope>
    <source>
        <strain evidence="30">NF54</strain>
    </source>
</reference>
<keyword evidence="9 22" id="KW-0720">Serine protease</keyword>
<evidence type="ECO:0000256" key="10">
    <source>
        <dbReference type="ARBA" id="ARBA00022989"/>
    </source>
</evidence>
<dbReference type="GO" id="GO:0033163">
    <property type="term" value="C:microneme membrane"/>
    <property type="evidence" value="ECO:0007669"/>
    <property type="project" value="UniProtKB-SubCell"/>
</dbReference>
<feature type="region of interest" description="Disordered" evidence="23">
    <location>
        <begin position="85"/>
        <end position="107"/>
    </location>
</feature>
<proteinExistence type="inferred from homology"/>
<dbReference type="InterPro" id="IPR051048">
    <property type="entry name" value="Peptidase_S8/S53_subtilisin"/>
</dbReference>
<protein>
    <recommendedName>
        <fullName evidence="19">Subtilisin-like protease 2</fullName>
        <ecNumber evidence="16">3.4.21.62</ecNumber>
    </recommendedName>
    <alternativeName>
        <fullName evidence="20">Merozoite surface sheddase</fullName>
    </alternativeName>
    <alternativeName>
        <fullName evidence="21">PfSUB2</fullName>
    </alternativeName>
</protein>
<evidence type="ECO:0000313" key="30">
    <source>
        <dbReference type="EMBL" id="PKC49205.1"/>
    </source>
</evidence>
<dbReference type="VEuPathDB" id="PlasmoDB:PfNF54_110041100"/>
<evidence type="ECO:0000256" key="11">
    <source>
        <dbReference type="ARBA" id="ARBA00023136"/>
    </source>
</evidence>
<dbReference type="PROSITE" id="PS00138">
    <property type="entry name" value="SUBTILASE_SER"/>
    <property type="match status" value="1"/>
</dbReference>
<keyword evidence="31" id="KW-1185">Reference proteome</keyword>
<feature type="chain" id="PRO_5014109757" description="Subtilisin-like protease 2" evidence="25">
    <location>
        <begin position="19"/>
        <end position="1341"/>
    </location>
</feature>
<evidence type="ECO:0000256" key="15">
    <source>
        <dbReference type="ARBA" id="ARBA00023529"/>
    </source>
</evidence>
<dbReference type="PROSITE" id="PS00137">
    <property type="entry name" value="SUBTILASE_HIS"/>
    <property type="match status" value="1"/>
</dbReference>
<dbReference type="InterPro" id="IPR023828">
    <property type="entry name" value="Peptidase_S8_Ser-AS"/>
</dbReference>
<feature type="domain" description="Subtilisin-like protease 2 prodomain" evidence="27">
    <location>
        <begin position="554"/>
        <end position="640"/>
    </location>
</feature>
<feature type="transmembrane region" description="Helical" evidence="24">
    <location>
        <begin position="1137"/>
        <end position="1158"/>
    </location>
</feature>
<evidence type="ECO:0000313" key="32">
    <source>
        <dbReference type="Proteomes" id="UP000232684"/>
    </source>
</evidence>
<evidence type="ECO:0000313" key="28">
    <source>
        <dbReference type="EMBL" id="EWC87800.1"/>
    </source>
</evidence>
<keyword evidence="3" id="KW-1003">Cell membrane</keyword>
<comment type="catalytic activity">
    <reaction evidence="15">
        <text>Hydrolysis of proteins with broad specificity for peptide bonds, and a preference for a large uncharged residue in P1. Hydrolyzes peptide amides.</text>
        <dbReference type="EC" id="3.4.21.62"/>
    </reaction>
</comment>
<evidence type="ECO:0000256" key="17">
    <source>
        <dbReference type="ARBA" id="ARBA00058471"/>
    </source>
</evidence>
<dbReference type="GO" id="GO:0006509">
    <property type="term" value="P:membrane protein ectodomain proteolysis"/>
    <property type="evidence" value="ECO:0007669"/>
    <property type="project" value="UniProtKB-ARBA"/>
</dbReference>
<keyword evidence="12" id="KW-0865">Zymogen</keyword>